<protein>
    <submittedName>
        <fullName evidence="2">Uncharacterized protein</fullName>
    </submittedName>
</protein>
<gene>
    <name evidence="2" type="ORF">T01_7940</name>
</gene>
<keyword evidence="3" id="KW-1185">Reference proteome</keyword>
<dbReference type="OrthoDB" id="10384687at2759"/>
<evidence type="ECO:0000256" key="1">
    <source>
        <dbReference type="SAM" id="MobiDB-lite"/>
    </source>
</evidence>
<dbReference type="InParanoid" id="A0A0V1AYT6"/>
<evidence type="ECO:0000313" key="3">
    <source>
        <dbReference type="Proteomes" id="UP000054776"/>
    </source>
</evidence>
<dbReference type="AlphaFoldDB" id="A0A0V1AYT6"/>
<reference evidence="2 3" key="1">
    <citation type="submission" date="2015-01" db="EMBL/GenBank/DDBJ databases">
        <title>Evolution of Trichinella species and genotypes.</title>
        <authorList>
            <person name="Korhonen P.K."/>
            <person name="Edoardo P."/>
            <person name="Giuseppe L.R."/>
            <person name="Gasser R.B."/>
        </authorList>
    </citation>
    <scope>NUCLEOTIDE SEQUENCE [LARGE SCALE GENOMIC DNA]</scope>
    <source>
        <strain evidence="2">ISS3</strain>
    </source>
</reference>
<feature type="compositionally biased region" description="Basic and acidic residues" evidence="1">
    <location>
        <begin position="58"/>
        <end position="67"/>
    </location>
</feature>
<comment type="caution">
    <text evidence="2">The sequence shown here is derived from an EMBL/GenBank/DDBJ whole genome shotgun (WGS) entry which is preliminary data.</text>
</comment>
<proteinExistence type="predicted"/>
<feature type="region of interest" description="Disordered" evidence="1">
    <location>
        <begin position="58"/>
        <end position="77"/>
    </location>
</feature>
<sequence length="114" mass="12910">MSRKKNRPVFAVCTLNLATFLETRPLKATIHAVSSKLKQKCRRPKHIALVATTRRLETSRKHNDDAKNAASSSLPLPQAAAATTTTTTFKGELSLKEFNCRRQRSFRLRLFLSR</sequence>
<evidence type="ECO:0000313" key="2">
    <source>
        <dbReference type="EMBL" id="KRY29468.1"/>
    </source>
</evidence>
<accession>A0A0V1AYT6</accession>
<dbReference type="EMBL" id="JYDH01000169">
    <property type="protein sequence ID" value="KRY29468.1"/>
    <property type="molecule type" value="Genomic_DNA"/>
</dbReference>
<dbReference type="Proteomes" id="UP000054776">
    <property type="component" value="Unassembled WGS sequence"/>
</dbReference>
<organism evidence="2 3">
    <name type="scientific">Trichinella spiralis</name>
    <name type="common">Trichina worm</name>
    <dbReference type="NCBI Taxonomy" id="6334"/>
    <lineage>
        <taxon>Eukaryota</taxon>
        <taxon>Metazoa</taxon>
        <taxon>Ecdysozoa</taxon>
        <taxon>Nematoda</taxon>
        <taxon>Enoplea</taxon>
        <taxon>Dorylaimia</taxon>
        <taxon>Trichinellida</taxon>
        <taxon>Trichinellidae</taxon>
        <taxon>Trichinella</taxon>
    </lineage>
</organism>
<name>A0A0V1AYT6_TRISP</name>